<organism evidence="2 3">
    <name type="scientific">Enterococcus cecorum</name>
    <dbReference type="NCBI Taxonomy" id="44008"/>
    <lineage>
        <taxon>Bacteria</taxon>
        <taxon>Bacillati</taxon>
        <taxon>Bacillota</taxon>
        <taxon>Bacilli</taxon>
        <taxon>Lactobacillales</taxon>
        <taxon>Enterococcaceae</taxon>
        <taxon>Enterococcus</taxon>
    </lineage>
</organism>
<dbReference type="AlphaFoldDB" id="A0A7X9RLT8"/>
<proteinExistence type="predicted"/>
<evidence type="ECO:0000259" key="1">
    <source>
        <dbReference type="Pfam" id="PF21757"/>
    </source>
</evidence>
<dbReference type="EMBL" id="JABAFV010000022">
    <property type="protein sequence ID" value="NME50608.1"/>
    <property type="molecule type" value="Genomic_DNA"/>
</dbReference>
<dbReference type="Proteomes" id="UP000588071">
    <property type="component" value="Unassembled WGS sequence"/>
</dbReference>
<sequence>MEQEQPTLSTDCSKYLDFVDYLDKQKEMSPQEQIEMCLSKLENPYLFQCDGTLVRVMYNENSISLNKRLIHYFSNLKKG</sequence>
<feature type="domain" description="DUF6870" evidence="1">
    <location>
        <begin position="25"/>
        <end position="72"/>
    </location>
</feature>
<evidence type="ECO:0000313" key="3">
    <source>
        <dbReference type="Proteomes" id="UP000588071"/>
    </source>
</evidence>
<reference evidence="2 3" key="1">
    <citation type="submission" date="2020-04" db="EMBL/GenBank/DDBJ databases">
        <authorList>
            <person name="Hitch T.C.A."/>
            <person name="Wylensek D."/>
            <person name="Clavel T."/>
        </authorList>
    </citation>
    <scope>NUCLEOTIDE SEQUENCE [LARGE SCALE GENOMIC DNA]</scope>
    <source>
        <strain evidence="2 3">WCA-380-WT-3C</strain>
    </source>
</reference>
<dbReference type="InterPro" id="IPR049222">
    <property type="entry name" value="DUF6870"/>
</dbReference>
<dbReference type="Pfam" id="PF21757">
    <property type="entry name" value="DUF6870"/>
    <property type="match status" value="1"/>
</dbReference>
<dbReference type="RefSeq" id="WP_168931758.1">
    <property type="nucleotide sequence ID" value="NZ_JABAFV010000022.1"/>
</dbReference>
<accession>A0A7X9RLT8</accession>
<protein>
    <recommendedName>
        <fullName evidence="1">DUF6870 domain-containing protein</fullName>
    </recommendedName>
</protein>
<name>A0A7X9RLT8_9ENTE</name>
<comment type="caution">
    <text evidence="2">The sequence shown here is derived from an EMBL/GenBank/DDBJ whole genome shotgun (WGS) entry which is preliminary data.</text>
</comment>
<evidence type="ECO:0000313" key="2">
    <source>
        <dbReference type="EMBL" id="NME50608.1"/>
    </source>
</evidence>
<gene>
    <name evidence="2" type="ORF">HF857_10375</name>
</gene>